<keyword evidence="3" id="KW-1185">Reference proteome</keyword>
<feature type="chain" id="PRO_5012966813" description="Lipoprotein" evidence="1">
    <location>
        <begin position="25"/>
        <end position="108"/>
    </location>
</feature>
<reference evidence="3" key="1">
    <citation type="submission" date="2017-05" db="EMBL/GenBank/DDBJ databases">
        <title>Complete and WGS of Bordetella genogroups.</title>
        <authorList>
            <person name="Spilker T."/>
            <person name="Lipuma J."/>
        </authorList>
    </citation>
    <scope>NUCLEOTIDE SEQUENCE [LARGE SCALE GENOMIC DNA]</scope>
    <source>
        <strain evidence="3">AU8256</strain>
    </source>
</reference>
<dbReference type="EMBL" id="NEVT01000003">
    <property type="protein sequence ID" value="OZI79849.1"/>
    <property type="molecule type" value="Genomic_DNA"/>
</dbReference>
<dbReference type="PROSITE" id="PS51257">
    <property type="entry name" value="PROKAR_LIPOPROTEIN"/>
    <property type="match status" value="1"/>
</dbReference>
<proteinExistence type="predicted"/>
<organism evidence="2 3">
    <name type="scientific">Bordetella genomosp. 2</name>
    <dbReference type="NCBI Taxonomy" id="1983456"/>
    <lineage>
        <taxon>Bacteria</taxon>
        <taxon>Pseudomonadati</taxon>
        <taxon>Pseudomonadota</taxon>
        <taxon>Betaproteobacteria</taxon>
        <taxon>Burkholderiales</taxon>
        <taxon>Alcaligenaceae</taxon>
        <taxon>Bordetella</taxon>
    </lineage>
</organism>
<keyword evidence="1" id="KW-0732">Signal</keyword>
<protein>
    <recommendedName>
        <fullName evidence="4">Lipoprotein</fullName>
    </recommendedName>
</protein>
<evidence type="ECO:0000313" key="2">
    <source>
        <dbReference type="EMBL" id="OZI79849.1"/>
    </source>
</evidence>
<feature type="signal peptide" evidence="1">
    <location>
        <begin position="1"/>
        <end position="24"/>
    </location>
</feature>
<dbReference type="Proteomes" id="UP000215633">
    <property type="component" value="Unassembled WGS sequence"/>
</dbReference>
<evidence type="ECO:0000313" key="3">
    <source>
        <dbReference type="Proteomes" id="UP000215633"/>
    </source>
</evidence>
<evidence type="ECO:0008006" key="4">
    <source>
        <dbReference type="Google" id="ProtNLM"/>
    </source>
</evidence>
<evidence type="ECO:0000256" key="1">
    <source>
        <dbReference type="SAM" id="SignalP"/>
    </source>
</evidence>
<accession>A0A261W0S1</accession>
<dbReference type="RefSeq" id="WP_038853175.1">
    <property type="nucleotide sequence ID" value="NZ_NEVT01000003.1"/>
</dbReference>
<name>A0A261W0S1_9BORD</name>
<sequence length="108" mass="11572">MPFRFFPCALMLSLLCACSSISQTTPTGKDTYRVTYNAGAKFQTWVEVKNIAREKAAAHCESLGQRLSHPKVTSNHATGLMPKEATIDFTCVAKPAAKPAAGGNDQAP</sequence>
<gene>
    <name evidence="2" type="ORF">CAL24_08000</name>
</gene>
<comment type="caution">
    <text evidence="2">The sequence shown here is derived from an EMBL/GenBank/DDBJ whole genome shotgun (WGS) entry which is preliminary data.</text>
</comment>
<dbReference type="AlphaFoldDB" id="A0A261W0S1"/>